<keyword evidence="2" id="KW-1185">Reference proteome</keyword>
<evidence type="ECO:0008006" key="3">
    <source>
        <dbReference type="Google" id="ProtNLM"/>
    </source>
</evidence>
<dbReference type="Proteomes" id="UP001055057">
    <property type="component" value="Unassembled WGS sequence"/>
</dbReference>
<sequence length="82" mass="9363">MALRRRILTRDEVLARLEAAIEAHGGLRRFVRRHALSESYISNVRYGRRSPPDNLLRVLGLEQSAVTYVHTYEIAGTEEVVS</sequence>
<dbReference type="EMBL" id="BPRB01000095">
    <property type="protein sequence ID" value="GJE59781.1"/>
    <property type="molecule type" value="Genomic_DNA"/>
</dbReference>
<proteinExistence type="predicted"/>
<evidence type="ECO:0000313" key="1">
    <source>
        <dbReference type="EMBL" id="GJE59781.1"/>
    </source>
</evidence>
<accession>A0ABQ4TZ32</accession>
<dbReference type="RefSeq" id="WP_238182350.1">
    <property type="nucleotide sequence ID" value="NZ_BPRB01000095.1"/>
</dbReference>
<comment type="caution">
    <text evidence="1">The sequence shown here is derived from an EMBL/GenBank/DDBJ whole genome shotgun (WGS) entry which is preliminary data.</text>
</comment>
<name>A0ABQ4TZ32_9HYPH</name>
<evidence type="ECO:0000313" key="2">
    <source>
        <dbReference type="Proteomes" id="UP001055057"/>
    </source>
</evidence>
<gene>
    <name evidence="1" type="ORF">MPOCJGCO_1883</name>
</gene>
<organism evidence="1 2">
    <name type="scientific">Methylobacterium trifolii</name>
    <dbReference type="NCBI Taxonomy" id="1003092"/>
    <lineage>
        <taxon>Bacteria</taxon>
        <taxon>Pseudomonadati</taxon>
        <taxon>Pseudomonadota</taxon>
        <taxon>Alphaproteobacteria</taxon>
        <taxon>Hyphomicrobiales</taxon>
        <taxon>Methylobacteriaceae</taxon>
        <taxon>Methylobacterium</taxon>
    </lineage>
</organism>
<reference evidence="1" key="1">
    <citation type="journal article" date="2021" name="Front. Microbiol.">
        <title>Comprehensive Comparative Genomics and Phenotyping of Methylobacterium Species.</title>
        <authorList>
            <person name="Alessa O."/>
            <person name="Ogura Y."/>
            <person name="Fujitani Y."/>
            <person name="Takami H."/>
            <person name="Hayashi T."/>
            <person name="Sahin N."/>
            <person name="Tani A."/>
        </authorList>
    </citation>
    <scope>NUCLEOTIDE SEQUENCE</scope>
    <source>
        <strain evidence="1">DSM 23632</strain>
    </source>
</reference>
<reference evidence="1" key="2">
    <citation type="submission" date="2021-08" db="EMBL/GenBank/DDBJ databases">
        <authorList>
            <person name="Tani A."/>
            <person name="Ola A."/>
            <person name="Ogura Y."/>
            <person name="Katsura K."/>
            <person name="Hayashi T."/>
        </authorList>
    </citation>
    <scope>NUCLEOTIDE SEQUENCE</scope>
    <source>
        <strain evidence="1">DSM 23632</strain>
    </source>
</reference>
<protein>
    <recommendedName>
        <fullName evidence="3">XRE family transcriptional regulator</fullName>
    </recommendedName>
</protein>